<dbReference type="HOGENOM" id="CLU_036849_6_1_1"/>
<dbReference type="OMA" id="NDEEHLI"/>
<comment type="similarity">
    <text evidence="2 11">Belongs to the glycosyltransferase 31 family.</text>
</comment>
<dbReference type="Proteomes" id="UP000030746">
    <property type="component" value="Unassembled WGS sequence"/>
</dbReference>
<reference evidence="12 13" key="1">
    <citation type="journal article" date="2013" name="Nature">
        <title>Insights into bilaterian evolution from three spiralian genomes.</title>
        <authorList>
            <person name="Simakov O."/>
            <person name="Marletaz F."/>
            <person name="Cho S.J."/>
            <person name="Edsinger-Gonzales E."/>
            <person name="Havlak P."/>
            <person name="Hellsten U."/>
            <person name="Kuo D.H."/>
            <person name="Larsson T."/>
            <person name="Lv J."/>
            <person name="Arendt D."/>
            <person name="Savage R."/>
            <person name="Osoegawa K."/>
            <person name="de Jong P."/>
            <person name="Grimwood J."/>
            <person name="Chapman J.A."/>
            <person name="Shapiro H."/>
            <person name="Aerts A."/>
            <person name="Otillar R.P."/>
            <person name="Terry A.Y."/>
            <person name="Boore J.L."/>
            <person name="Grigoriev I.V."/>
            <person name="Lindberg D.R."/>
            <person name="Seaver E.C."/>
            <person name="Weisblat D.A."/>
            <person name="Putnam N.H."/>
            <person name="Rokhsar D.S."/>
        </authorList>
    </citation>
    <scope>NUCLEOTIDE SEQUENCE [LARGE SCALE GENOMIC DNA]</scope>
</reference>
<dbReference type="OrthoDB" id="6381420at2759"/>
<feature type="non-terminal residue" evidence="12">
    <location>
        <position position="218"/>
    </location>
</feature>
<evidence type="ECO:0000256" key="8">
    <source>
        <dbReference type="ARBA" id="ARBA00023034"/>
    </source>
</evidence>
<evidence type="ECO:0000256" key="5">
    <source>
        <dbReference type="ARBA" id="ARBA00022692"/>
    </source>
</evidence>
<protein>
    <recommendedName>
        <fullName evidence="11">Hexosyltransferase</fullName>
        <ecNumber evidence="11">2.4.1.-</ecNumber>
    </recommendedName>
</protein>
<keyword evidence="8 11" id="KW-0333">Golgi apparatus</keyword>
<keyword evidence="9" id="KW-0472">Membrane</keyword>
<evidence type="ECO:0000313" key="12">
    <source>
        <dbReference type="EMBL" id="ESO95791.1"/>
    </source>
</evidence>
<dbReference type="FunFam" id="3.90.550.50:FF:000001">
    <property type="entry name" value="Hexosyltransferase"/>
    <property type="match status" value="1"/>
</dbReference>
<dbReference type="Gene3D" id="3.90.550.50">
    <property type="match status" value="1"/>
</dbReference>
<dbReference type="GO" id="GO:0006493">
    <property type="term" value="P:protein O-linked glycosylation"/>
    <property type="evidence" value="ECO:0007669"/>
    <property type="project" value="TreeGrafter"/>
</dbReference>
<evidence type="ECO:0000256" key="11">
    <source>
        <dbReference type="RuleBase" id="RU363063"/>
    </source>
</evidence>
<dbReference type="GeneID" id="20253069"/>
<comment type="subcellular location">
    <subcellularLocation>
        <location evidence="1 11">Golgi apparatus membrane</location>
        <topology evidence="1 11">Single-pass type II membrane protein</topology>
    </subcellularLocation>
</comment>
<feature type="non-terminal residue" evidence="12">
    <location>
        <position position="1"/>
    </location>
</feature>
<dbReference type="STRING" id="225164.V4AQ54"/>
<keyword evidence="5" id="KW-0812">Transmembrane</keyword>
<keyword evidence="6" id="KW-0735">Signal-anchor</keyword>
<proteinExistence type="inferred from homology"/>
<dbReference type="PANTHER" id="PTHR11214:SF376">
    <property type="entry name" value="HEXOSYLTRANSFERASE"/>
    <property type="match status" value="1"/>
</dbReference>
<gene>
    <name evidence="12" type="ORF">LOTGIDRAFT_95799</name>
</gene>
<dbReference type="EC" id="2.4.1.-" evidence="11"/>
<sequence>LSRSDHRDPLLNLHQFKYLINADMCEQNLFVLAFVHSSPNNVKERNEIRSTWGGDKRAHCRTVFLLGDPQNDQIQLAITEEARKYKDIVQGDFKDSYRNLTYKHIMGLSWTTRNCPNVRYILKTDDDTMVNVFNMMEYLSKANPLKNFLYCRVFPKSRPFRSINKWRVNFTEYPFSFYPSYCAGFAYLMTPDVAVQFLKVSKYVKFYWIDDVFITGIL</sequence>
<dbReference type="GO" id="GO:0016758">
    <property type="term" value="F:hexosyltransferase activity"/>
    <property type="evidence" value="ECO:0007669"/>
    <property type="project" value="InterPro"/>
</dbReference>
<evidence type="ECO:0000256" key="10">
    <source>
        <dbReference type="ARBA" id="ARBA00023180"/>
    </source>
</evidence>
<keyword evidence="13" id="KW-1185">Reference proteome</keyword>
<evidence type="ECO:0000256" key="3">
    <source>
        <dbReference type="ARBA" id="ARBA00022676"/>
    </source>
</evidence>
<evidence type="ECO:0000256" key="2">
    <source>
        <dbReference type="ARBA" id="ARBA00008661"/>
    </source>
</evidence>
<keyword evidence="4" id="KW-0808">Transferase</keyword>
<evidence type="ECO:0000313" key="13">
    <source>
        <dbReference type="Proteomes" id="UP000030746"/>
    </source>
</evidence>
<name>V4AQ54_LOTGI</name>
<evidence type="ECO:0000256" key="6">
    <source>
        <dbReference type="ARBA" id="ARBA00022968"/>
    </source>
</evidence>
<keyword evidence="10" id="KW-0325">Glycoprotein</keyword>
<dbReference type="RefSeq" id="XP_009053634.1">
    <property type="nucleotide sequence ID" value="XM_009055386.1"/>
</dbReference>
<dbReference type="PANTHER" id="PTHR11214">
    <property type="entry name" value="BETA-1,3-N-ACETYLGLUCOSAMINYLTRANSFERASE"/>
    <property type="match status" value="1"/>
</dbReference>
<keyword evidence="3 11" id="KW-0328">Glycosyltransferase</keyword>
<dbReference type="Pfam" id="PF01762">
    <property type="entry name" value="Galactosyl_T"/>
    <property type="match status" value="1"/>
</dbReference>
<evidence type="ECO:0000256" key="4">
    <source>
        <dbReference type="ARBA" id="ARBA00022679"/>
    </source>
</evidence>
<evidence type="ECO:0000256" key="7">
    <source>
        <dbReference type="ARBA" id="ARBA00022989"/>
    </source>
</evidence>
<dbReference type="CTD" id="20253069"/>
<accession>V4AQ54</accession>
<dbReference type="KEGG" id="lgi:LOTGIDRAFT_95799"/>
<dbReference type="GO" id="GO:0000139">
    <property type="term" value="C:Golgi membrane"/>
    <property type="evidence" value="ECO:0007669"/>
    <property type="project" value="UniProtKB-SubCell"/>
</dbReference>
<evidence type="ECO:0000256" key="1">
    <source>
        <dbReference type="ARBA" id="ARBA00004323"/>
    </source>
</evidence>
<keyword evidence="7" id="KW-1133">Transmembrane helix</keyword>
<evidence type="ECO:0000256" key="9">
    <source>
        <dbReference type="ARBA" id="ARBA00023136"/>
    </source>
</evidence>
<dbReference type="InterPro" id="IPR002659">
    <property type="entry name" value="Glyco_trans_31"/>
</dbReference>
<dbReference type="AlphaFoldDB" id="V4AQ54"/>
<dbReference type="EMBL" id="KB201611">
    <property type="protein sequence ID" value="ESO95791.1"/>
    <property type="molecule type" value="Genomic_DNA"/>
</dbReference>
<organism evidence="12 13">
    <name type="scientific">Lottia gigantea</name>
    <name type="common">Giant owl limpet</name>
    <dbReference type="NCBI Taxonomy" id="225164"/>
    <lineage>
        <taxon>Eukaryota</taxon>
        <taxon>Metazoa</taxon>
        <taxon>Spiralia</taxon>
        <taxon>Lophotrochozoa</taxon>
        <taxon>Mollusca</taxon>
        <taxon>Gastropoda</taxon>
        <taxon>Patellogastropoda</taxon>
        <taxon>Lottioidea</taxon>
        <taxon>Lottiidae</taxon>
        <taxon>Lottia</taxon>
    </lineage>
</organism>